<dbReference type="EMBL" id="JBHEZY010000005">
    <property type="protein sequence ID" value="MFC1432221.1"/>
    <property type="molecule type" value="Genomic_DNA"/>
</dbReference>
<keyword evidence="3" id="KW-0804">Transcription</keyword>
<evidence type="ECO:0000256" key="4">
    <source>
        <dbReference type="SAM" id="MobiDB-lite"/>
    </source>
</evidence>
<dbReference type="SUPFAM" id="SSF46785">
    <property type="entry name" value="Winged helix' DNA-binding domain"/>
    <property type="match status" value="1"/>
</dbReference>
<keyword evidence="2" id="KW-0238">DNA-binding</keyword>
<evidence type="ECO:0000256" key="1">
    <source>
        <dbReference type="ARBA" id="ARBA00023015"/>
    </source>
</evidence>
<dbReference type="Gene3D" id="1.10.10.10">
    <property type="entry name" value="Winged helix-like DNA-binding domain superfamily/Winged helix DNA-binding domain"/>
    <property type="match status" value="1"/>
</dbReference>
<dbReference type="RefSeq" id="WP_380553776.1">
    <property type="nucleotide sequence ID" value="NZ_JBHEZY010000005.1"/>
</dbReference>
<proteinExistence type="predicted"/>
<name>A0ABV6X1Z1_9ACTN</name>
<dbReference type="SMART" id="SM00418">
    <property type="entry name" value="HTH_ARSR"/>
    <property type="match status" value="1"/>
</dbReference>
<dbReference type="InterPro" id="IPR011991">
    <property type="entry name" value="ArsR-like_HTH"/>
</dbReference>
<accession>A0ABV6X1Z1</accession>
<protein>
    <submittedName>
        <fullName evidence="6">ArsR/SmtB family transcription factor</fullName>
    </submittedName>
</protein>
<keyword evidence="1" id="KW-0805">Transcription regulation</keyword>
<evidence type="ECO:0000259" key="5">
    <source>
        <dbReference type="PROSITE" id="PS50987"/>
    </source>
</evidence>
<dbReference type="NCBIfam" id="NF033788">
    <property type="entry name" value="HTH_metalloreg"/>
    <property type="match status" value="1"/>
</dbReference>
<dbReference type="InterPro" id="IPR036388">
    <property type="entry name" value="WH-like_DNA-bd_sf"/>
</dbReference>
<dbReference type="CDD" id="cd00090">
    <property type="entry name" value="HTH_ARSR"/>
    <property type="match status" value="1"/>
</dbReference>
<dbReference type="PANTHER" id="PTHR43132:SF8">
    <property type="entry name" value="HTH-TYPE TRANSCRIPTIONAL REGULATOR KMTR"/>
    <property type="match status" value="1"/>
</dbReference>
<dbReference type="InterPro" id="IPR051011">
    <property type="entry name" value="Metal_resp_trans_reg"/>
</dbReference>
<evidence type="ECO:0000313" key="7">
    <source>
        <dbReference type="Proteomes" id="UP001592530"/>
    </source>
</evidence>
<dbReference type="Proteomes" id="UP001592530">
    <property type="component" value="Unassembled WGS sequence"/>
</dbReference>
<dbReference type="PRINTS" id="PR00778">
    <property type="entry name" value="HTHARSR"/>
</dbReference>
<feature type="region of interest" description="Disordered" evidence="4">
    <location>
        <begin position="118"/>
        <end position="153"/>
    </location>
</feature>
<organism evidence="6 7">
    <name type="scientific">Streptacidiphilus alkalitolerans</name>
    <dbReference type="NCBI Taxonomy" id="3342712"/>
    <lineage>
        <taxon>Bacteria</taxon>
        <taxon>Bacillati</taxon>
        <taxon>Actinomycetota</taxon>
        <taxon>Actinomycetes</taxon>
        <taxon>Kitasatosporales</taxon>
        <taxon>Streptomycetaceae</taxon>
        <taxon>Streptacidiphilus</taxon>
    </lineage>
</organism>
<evidence type="ECO:0000313" key="6">
    <source>
        <dbReference type="EMBL" id="MFC1432221.1"/>
    </source>
</evidence>
<dbReference type="InterPro" id="IPR036390">
    <property type="entry name" value="WH_DNA-bd_sf"/>
</dbReference>
<feature type="compositionally biased region" description="Low complexity" evidence="4">
    <location>
        <begin position="118"/>
        <end position="144"/>
    </location>
</feature>
<evidence type="ECO:0000256" key="2">
    <source>
        <dbReference type="ARBA" id="ARBA00023125"/>
    </source>
</evidence>
<dbReference type="InterPro" id="IPR001845">
    <property type="entry name" value="HTH_ArsR_DNA-bd_dom"/>
</dbReference>
<gene>
    <name evidence="6" type="ORF">ACEZDB_16355</name>
</gene>
<feature type="domain" description="HTH arsR-type" evidence="5">
    <location>
        <begin position="8"/>
        <end position="102"/>
    </location>
</feature>
<comment type="caution">
    <text evidence="6">The sequence shown here is derived from an EMBL/GenBank/DDBJ whole genome shotgun (WGS) entry which is preliminary data.</text>
</comment>
<reference evidence="6 7" key="1">
    <citation type="submission" date="2024-09" db="EMBL/GenBank/DDBJ databases">
        <authorList>
            <person name="Lee S.D."/>
        </authorList>
    </citation>
    <scope>NUCLEOTIDE SEQUENCE [LARGE SCALE GENOMIC DNA]</scope>
    <source>
        <strain evidence="6 7">N1-3</strain>
    </source>
</reference>
<dbReference type="PROSITE" id="PS50987">
    <property type="entry name" value="HTH_ARSR_2"/>
    <property type="match status" value="1"/>
</dbReference>
<evidence type="ECO:0000256" key="3">
    <source>
        <dbReference type="ARBA" id="ARBA00023163"/>
    </source>
</evidence>
<dbReference type="Pfam" id="PF12840">
    <property type="entry name" value="HTH_20"/>
    <property type="match status" value="1"/>
</dbReference>
<sequence length="153" mass="15452">MGTQVDAWDAAGADRAVAVLKAVADPTRYRLLWALSRRELPVGSLAELLGAHVAAVSQHLAKLRAAGLVESRREGTRIIYRAAGPHVRGLLEEASLVAAAGVAGAALSGSGGRAAVAAAPAEVAEPAEPAGVAKEQSGRAAGPLRARRPATGQ</sequence>
<dbReference type="PANTHER" id="PTHR43132">
    <property type="entry name" value="ARSENICAL RESISTANCE OPERON REPRESSOR ARSR-RELATED"/>
    <property type="match status" value="1"/>
</dbReference>